<organism evidence="2 3">
    <name type="scientific">Engystomops pustulosus</name>
    <name type="common">Tungara frog</name>
    <name type="synonym">Physalaemus pustulosus</name>
    <dbReference type="NCBI Taxonomy" id="76066"/>
    <lineage>
        <taxon>Eukaryota</taxon>
        <taxon>Metazoa</taxon>
        <taxon>Chordata</taxon>
        <taxon>Craniata</taxon>
        <taxon>Vertebrata</taxon>
        <taxon>Euteleostomi</taxon>
        <taxon>Amphibia</taxon>
        <taxon>Batrachia</taxon>
        <taxon>Anura</taxon>
        <taxon>Neobatrachia</taxon>
        <taxon>Hyloidea</taxon>
        <taxon>Leptodactylidae</taxon>
        <taxon>Leiuperinae</taxon>
        <taxon>Engystomops</taxon>
    </lineage>
</organism>
<proteinExistence type="predicted"/>
<dbReference type="EMBL" id="WNYA01016715">
    <property type="protein sequence ID" value="KAG8539067.1"/>
    <property type="molecule type" value="Genomic_DNA"/>
</dbReference>
<comment type="caution">
    <text evidence="2">The sequence shown here is derived from an EMBL/GenBank/DDBJ whole genome shotgun (WGS) entry which is preliminary data.</text>
</comment>
<dbReference type="AlphaFoldDB" id="A0AAV6YP83"/>
<reference evidence="2" key="1">
    <citation type="thesis" date="2020" institute="ProQuest LLC" country="789 East Eisenhower Parkway, Ann Arbor, MI, USA">
        <title>Comparative Genomics and Chromosome Evolution.</title>
        <authorList>
            <person name="Mudd A.B."/>
        </authorList>
    </citation>
    <scope>NUCLEOTIDE SEQUENCE</scope>
    <source>
        <strain evidence="2">237g6f4</strain>
        <tissue evidence="2">Blood</tissue>
    </source>
</reference>
<accession>A0AAV6YP83</accession>
<dbReference type="Proteomes" id="UP000824782">
    <property type="component" value="Unassembled WGS sequence"/>
</dbReference>
<protein>
    <submittedName>
        <fullName evidence="2">Uncharacterized protein</fullName>
    </submittedName>
</protein>
<evidence type="ECO:0000313" key="3">
    <source>
        <dbReference type="Proteomes" id="UP000824782"/>
    </source>
</evidence>
<name>A0AAV6YP83_ENGPU</name>
<feature type="transmembrane region" description="Helical" evidence="1">
    <location>
        <begin position="58"/>
        <end position="79"/>
    </location>
</feature>
<gene>
    <name evidence="2" type="ORF">GDO81_021525</name>
</gene>
<keyword evidence="1" id="KW-0472">Membrane</keyword>
<evidence type="ECO:0000313" key="2">
    <source>
        <dbReference type="EMBL" id="KAG8539067.1"/>
    </source>
</evidence>
<keyword evidence="1" id="KW-0812">Transmembrane</keyword>
<keyword evidence="3" id="KW-1185">Reference proteome</keyword>
<keyword evidence="1" id="KW-1133">Transmembrane helix</keyword>
<evidence type="ECO:0000256" key="1">
    <source>
        <dbReference type="SAM" id="Phobius"/>
    </source>
</evidence>
<sequence length="93" mass="10748">MKRCPSLGTIPVFFPGKNNKNNDYKKSTVECKPGRIHGACPSGKRAERNPPMEDYFKVFIFFPFCYFAHCSALSGICRCSHKGKKRRRFIRKL</sequence>